<evidence type="ECO:0000256" key="1">
    <source>
        <dbReference type="SAM" id="MobiDB-lite"/>
    </source>
</evidence>
<keyword evidence="3" id="KW-1185">Reference proteome</keyword>
<comment type="caution">
    <text evidence="2">The sequence shown here is derived from an EMBL/GenBank/DDBJ whole genome shotgun (WGS) entry which is preliminary data.</text>
</comment>
<dbReference type="EMBL" id="JAESDN010000006">
    <property type="protein sequence ID" value="KAG7048485.1"/>
    <property type="molecule type" value="Genomic_DNA"/>
</dbReference>
<name>A0A9P7R4C5_9PEZI</name>
<gene>
    <name evidence="2" type="ORF">JMJ77_014122</name>
</gene>
<organism evidence="2 3">
    <name type="scientific">Colletotrichum scovillei</name>
    <dbReference type="NCBI Taxonomy" id="1209932"/>
    <lineage>
        <taxon>Eukaryota</taxon>
        <taxon>Fungi</taxon>
        <taxon>Dikarya</taxon>
        <taxon>Ascomycota</taxon>
        <taxon>Pezizomycotina</taxon>
        <taxon>Sordariomycetes</taxon>
        <taxon>Hypocreomycetidae</taxon>
        <taxon>Glomerellales</taxon>
        <taxon>Glomerellaceae</taxon>
        <taxon>Colletotrichum</taxon>
        <taxon>Colletotrichum acutatum species complex</taxon>
    </lineage>
</organism>
<dbReference type="Proteomes" id="UP000699042">
    <property type="component" value="Unassembled WGS sequence"/>
</dbReference>
<feature type="compositionally biased region" description="Basic and acidic residues" evidence="1">
    <location>
        <begin position="32"/>
        <end position="41"/>
    </location>
</feature>
<proteinExistence type="predicted"/>
<evidence type="ECO:0000313" key="2">
    <source>
        <dbReference type="EMBL" id="KAG7048485.1"/>
    </source>
</evidence>
<feature type="region of interest" description="Disordered" evidence="1">
    <location>
        <begin position="1"/>
        <end position="64"/>
    </location>
</feature>
<evidence type="ECO:0000313" key="3">
    <source>
        <dbReference type="Proteomes" id="UP000699042"/>
    </source>
</evidence>
<protein>
    <submittedName>
        <fullName evidence="2">Uncharacterized protein</fullName>
    </submittedName>
</protein>
<reference evidence="2" key="1">
    <citation type="submission" date="2021-05" db="EMBL/GenBank/DDBJ databases">
        <title>Comparative genomics of three Colletotrichum scovillei strains and genetic complementation revealed genes involved fungal growth and virulence on chili pepper.</title>
        <authorList>
            <person name="Hsieh D.-K."/>
            <person name="Chuang S.-C."/>
            <person name="Chen C.-Y."/>
            <person name="Chao Y.-T."/>
            <person name="Lu M.-Y.J."/>
            <person name="Lee M.-H."/>
            <person name="Shih M.-C."/>
        </authorList>
    </citation>
    <scope>NUCLEOTIDE SEQUENCE</scope>
    <source>
        <strain evidence="2">Coll-153</strain>
    </source>
</reference>
<accession>A0A9P7R4C5</accession>
<sequence>MAHPYKGCLRTTGRKLIESRKKTPKGSIITPSKREEEEKTKKSLTVVLPPNSEASLPGRQNRKL</sequence>
<dbReference type="AlphaFoldDB" id="A0A9P7R4C5"/>